<dbReference type="GeneID" id="69064710"/>
<dbReference type="InterPro" id="IPR017474">
    <property type="entry name" value="PEF_CTERM_C"/>
</dbReference>
<dbReference type="Proteomes" id="UP000001979">
    <property type="component" value="Chromosome"/>
</dbReference>
<dbReference type="EMBL" id="CP000300">
    <property type="protein sequence ID" value="ABE51495.1"/>
    <property type="molecule type" value="Genomic_DNA"/>
</dbReference>
<evidence type="ECO:0000313" key="3">
    <source>
        <dbReference type="Proteomes" id="UP000001979"/>
    </source>
</evidence>
<dbReference type="AlphaFoldDB" id="Q12YI1"/>
<keyword evidence="3" id="KW-1185">Reference proteome</keyword>
<protein>
    <recommendedName>
        <fullName evidence="1">PEF-CTERM protein sorting domain-containing protein</fullName>
    </recommendedName>
</protein>
<dbReference type="HOGENOM" id="CLU_815369_0_0_2"/>
<dbReference type="NCBIfam" id="TIGR03024">
    <property type="entry name" value="arch_PEF_CTERM"/>
    <property type="match status" value="1"/>
</dbReference>
<dbReference type="Pfam" id="PF26596">
    <property type="entry name" value="PEF-CTERM_ARCH"/>
    <property type="match status" value="1"/>
</dbReference>
<dbReference type="RefSeq" id="WP_011498657.1">
    <property type="nucleotide sequence ID" value="NC_007955.1"/>
</dbReference>
<feature type="domain" description="PEF-CTERM protein sorting" evidence="1">
    <location>
        <begin position="315"/>
        <end position="339"/>
    </location>
</feature>
<organism evidence="2 3">
    <name type="scientific">Methanococcoides burtonii (strain DSM 6242 / NBRC 107633 / OCM 468 / ACE-M)</name>
    <dbReference type="NCBI Taxonomy" id="259564"/>
    <lineage>
        <taxon>Archaea</taxon>
        <taxon>Methanobacteriati</taxon>
        <taxon>Methanobacteriota</taxon>
        <taxon>Stenosarchaea group</taxon>
        <taxon>Methanomicrobia</taxon>
        <taxon>Methanosarcinales</taxon>
        <taxon>Methanosarcinaceae</taxon>
        <taxon>Methanococcoides</taxon>
    </lineage>
</organism>
<name>Q12YI1_METBU</name>
<accession>Q12YI1</accession>
<evidence type="ECO:0000259" key="1">
    <source>
        <dbReference type="Pfam" id="PF26596"/>
    </source>
</evidence>
<proteinExistence type="predicted"/>
<reference evidence="3" key="1">
    <citation type="journal article" date="2009" name="ISME J.">
        <title>The genome sequence of the psychrophilic archaeon, Methanococcoides burtonii: the role of genome evolution in cold adaptation.</title>
        <authorList>
            <person name="Allen M.A."/>
            <person name="Lauro F.M."/>
            <person name="Williams T.J."/>
            <person name="Burg D."/>
            <person name="Siddiqui K.S."/>
            <person name="De Francisci D."/>
            <person name="Chong K.W."/>
            <person name="Pilak O."/>
            <person name="Chew H.H."/>
            <person name="De Maere M.Z."/>
            <person name="Ting L."/>
            <person name="Katrib M."/>
            <person name="Ng C."/>
            <person name="Sowers K.R."/>
            <person name="Galperin M.Y."/>
            <person name="Anderson I.J."/>
            <person name="Ivanova N."/>
            <person name="Dalin E."/>
            <person name="Martinez M."/>
            <person name="Lapidus A."/>
            <person name="Hauser L."/>
            <person name="Land M."/>
            <person name="Thomas T."/>
            <person name="Cavicchioli R."/>
        </authorList>
    </citation>
    <scope>NUCLEOTIDE SEQUENCE [LARGE SCALE GENOMIC DNA]</scope>
    <source>
        <strain evidence="3">DSM 6242 / NBRC 107633 / OCM 468 / ACE-M</strain>
    </source>
</reference>
<dbReference type="PROSITE" id="PS51257">
    <property type="entry name" value="PROKAR_LIPOPROTEIN"/>
    <property type="match status" value="1"/>
</dbReference>
<dbReference type="KEGG" id="mbu:Mbur_0513"/>
<sequence>MKTRTQIIMALAVACLFLTGIAAASEENDLNEDPSLAYPSSIRSVSIMAASNEGSVDNGDGTFTFTQQVDESSTTPHYIAPNGYGFGDYSWWNEDYGWMHTFPNATDANLTINSVKLIIKAWDVDSNVANGEFDHITGDGVDFDPVYLQGTSSQWSITEFDVAPALIADGNMNVFIDIDMNHNEDTWATTLDSSKLVVTYSYGGNVPPYAPELSVPTCVANDSALVVTVMGPNPADPDGDAVIYTYRWFVDIGTGYLDDDFADRGDHTGTTVPAADTQIDDKWKVRVTATDIYGAQTFSEIEFPVIVRTCQEEEIPEFPTIALPVAAIIGLAFFMQRRKD</sequence>
<evidence type="ECO:0000313" key="2">
    <source>
        <dbReference type="EMBL" id="ABE51495.1"/>
    </source>
</evidence>
<gene>
    <name evidence="2" type="ordered locus">Mbur_0513</name>
</gene>